<dbReference type="RefSeq" id="WP_212018126.1">
    <property type="nucleotide sequence ID" value="NZ_JAAFYZ010000192.1"/>
</dbReference>
<dbReference type="InterPro" id="IPR004111">
    <property type="entry name" value="Repressor_TetR_C"/>
</dbReference>
<protein>
    <submittedName>
        <fullName evidence="8">TetR/AcrR family transcriptional regulator C-terminal domain-containing protein</fullName>
    </submittedName>
</protein>
<dbReference type="SUPFAM" id="SSF46689">
    <property type="entry name" value="Homeodomain-like"/>
    <property type="match status" value="1"/>
</dbReference>
<evidence type="ECO:0000313" key="8">
    <source>
        <dbReference type="EMBL" id="MBS2552494.1"/>
    </source>
</evidence>
<evidence type="ECO:0000256" key="5">
    <source>
        <dbReference type="PROSITE-ProRule" id="PRU00335"/>
    </source>
</evidence>
<feature type="DNA-binding region" description="H-T-H motif" evidence="5">
    <location>
        <begin position="61"/>
        <end position="80"/>
    </location>
</feature>
<dbReference type="Proteomes" id="UP000730482">
    <property type="component" value="Unassembled WGS sequence"/>
</dbReference>
<feature type="region of interest" description="Disordered" evidence="6">
    <location>
        <begin position="1"/>
        <end position="28"/>
    </location>
</feature>
<evidence type="ECO:0000313" key="9">
    <source>
        <dbReference type="Proteomes" id="UP000730482"/>
    </source>
</evidence>
<dbReference type="PANTHER" id="PTHR30055:SF151">
    <property type="entry name" value="TRANSCRIPTIONAL REGULATORY PROTEIN"/>
    <property type="match status" value="1"/>
</dbReference>
<sequence>MTAHEDKETPVVSADNGSADSAGSADSGGVRAAAKAPAITREALAAAGLAVLRREGLDALSMRKVAAELGVRAASLYYHVQDKEQLLDLIADSVVWDARKLATAGDWEQCLREAAHAYYRHLHANRDAARLMAGRRTPGPNLLYVLDVMIGRLHAAGFSDEVAARATLTISTYVQGYVLQEQVPKAPRREPDAASELSESCRTASAKQHRNIMSLLTVVKAGDTGAQFSFGVERLIDGLRAQLPGDPES</sequence>
<feature type="domain" description="HTH tetR-type" evidence="7">
    <location>
        <begin position="38"/>
        <end position="98"/>
    </location>
</feature>
<dbReference type="InterPro" id="IPR036271">
    <property type="entry name" value="Tet_transcr_reg_TetR-rel_C_sf"/>
</dbReference>
<gene>
    <name evidence="8" type="ORF">KGQ19_37135</name>
</gene>
<dbReference type="Gene3D" id="1.10.357.10">
    <property type="entry name" value="Tetracycline Repressor, domain 2"/>
    <property type="match status" value="1"/>
</dbReference>
<keyword evidence="3 5" id="KW-0238">DNA-binding</keyword>
<dbReference type="InterPro" id="IPR009057">
    <property type="entry name" value="Homeodomain-like_sf"/>
</dbReference>
<dbReference type="Pfam" id="PF02909">
    <property type="entry name" value="TetR_C_1"/>
    <property type="match status" value="1"/>
</dbReference>
<dbReference type="EMBL" id="JAAFYZ010000192">
    <property type="protein sequence ID" value="MBS2552494.1"/>
    <property type="molecule type" value="Genomic_DNA"/>
</dbReference>
<organism evidence="8 9">
    <name type="scientific">Catenulispora pinistramenti</name>
    <dbReference type="NCBI Taxonomy" id="2705254"/>
    <lineage>
        <taxon>Bacteria</taxon>
        <taxon>Bacillati</taxon>
        <taxon>Actinomycetota</taxon>
        <taxon>Actinomycetes</taxon>
        <taxon>Catenulisporales</taxon>
        <taxon>Catenulisporaceae</taxon>
        <taxon>Catenulispora</taxon>
    </lineage>
</organism>
<feature type="compositionally biased region" description="Low complexity" evidence="6">
    <location>
        <begin position="11"/>
        <end position="28"/>
    </location>
</feature>
<reference evidence="8 9" key="1">
    <citation type="submission" date="2020-02" db="EMBL/GenBank/DDBJ databases">
        <title>Acidophilic actinobacteria isolated from forest soil.</title>
        <authorList>
            <person name="Golinska P."/>
        </authorList>
    </citation>
    <scope>NUCLEOTIDE SEQUENCE [LARGE SCALE GENOMIC DNA]</scope>
    <source>
        <strain evidence="8 9">NL8</strain>
    </source>
</reference>
<proteinExistence type="predicted"/>
<dbReference type="Gene3D" id="1.10.10.60">
    <property type="entry name" value="Homeodomain-like"/>
    <property type="match status" value="1"/>
</dbReference>
<dbReference type="PANTHER" id="PTHR30055">
    <property type="entry name" value="HTH-TYPE TRANSCRIPTIONAL REGULATOR RUTR"/>
    <property type="match status" value="1"/>
</dbReference>
<evidence type="ECO:0000259" key="7">
    <source>
        <dbReference type="PROSITE" id="PS50977"/>
    </source>
</evidence>
<evidence type="ECO:0000256" key="3">
    <source>
        <dbReference type="ARBA" id="ARBA00023125"/>
    </source>
</evidence>
<dbReference type="InterPro" id="IPR050109">
    <property type="entry name" value="HTH-type_TetR-like_transc_reg"/>
</dbReference>
<evidence type="ECO:0000256" key="6">
    <source>
        <dbReference type="SAM" id="MobiDB-lite"/>
    </source>
</evidence>
<keyword evidence="9" id="KW-1185">Reference proteome</keyword>
<accession>A0ABS5L2U8</accession>
<dbReference type="InterPro" id="IPR001647">
    <property type="entry name" value="HTH_TetR"/>
</dbReference>
<keyword evidence="1" id="KW-0678">Repressor</keyword>
<dbReference type="InterPro" id="IPR003012">
    <property type="entry name" value="Tet_transcr_reg_TetR"/>
</dbReference>
<evidence type="ECO:0000256" key="2">
    <source>
        <dbReference type="ARBA" id="ARBA00023015"/>
    </source>
</evidence>
<dbReference type="SUPFAM" id="SSF48498">
    <property type="entry name" value="Tetracyclin repressor-like, C-terminal domain"/>
    <property type="match status" value="1"/>
</dbReference>
<dbReference type="Pfam" id="PF00440">
    <property type="entry name" value="TetR_N"/>
    <property type="match status" value="1"/>
</dbReference>
<evidence type="ECO:0000256" key="4">
    <source>
        <dbReference type="ARBA" id="ARBA00023163"/>
    </source>
</evidence>
<name>A0ABS5L2U8_9ACTN</name>
<keyword evidence="4" id="KW-0804">Transcription</keyword>
<keyword evidence="2" id="KW-0805">Transcription regulation</keyword>
<comment type="caution">
    <text evidence="8">The sequence shown here is derived from an EMBL/GenBank/DDBJ whole genome shotgun (WGS) entry which is preliminary data.</text>
</comment>
<dbReference type="PRINTS" id="PR00400">
    <property type="entry name" value="TETREPRESSOR"/>
</dbReference>
<dbReference type="PROSITE" id="PS50977">
    <property type="entry name" value="HTH_TETR_2"/>
    <property type="match status" value="1"/>
</dbReference>
<evidence type="ECO:0000256" key="1">
    <source>
        <dbReference type="ARBA" id="ARBA00022491"/>
    </source>
</evidence>